<gene>
    <name evidence="1" type="ORF">PILCRDRAFT_64263</name>
</gene>
<dbReference type="Proteomes" id="UP000054166">
    <property type="component" value="Unassembled WGS sequence"/>
</dbReference>
<keyword evidence="2" id="KW-1185">Reference proteome</keyword>
<dbReference type="InterPro" id="IPR001087">
    <property type="entry name" value="GDSL"/>
</dbReference>
<dbReference type="OrthoDB" id="1600564at2759"/>
<dbReference type="Gene3D" id="3.40.50.1110">
    <property type="entry name" value="SGNH hydrolase"/>
    <property type="match status" value="1"/>
</dbReference>
<protein>
    <submittedName>
        <fullName evidence="1">Carbohydrate esterase family 16 protein</fullName>
    </submittedName>
</protein>
<reference evidence="2" key="2">
    <citation type="submission" date="2015-01" db="EMBL/GenBank/DDBJ databases">
        <title>Evolutionary Origins and Diversification of the Mycorrhizal Mutualists.</title>
        <authorList>
            <consortium name="DOE Joint Genome Institute"/>
            <consortium name="Mycorrhizal Genomics Consortium"/>
            <person name="Kohler A."/>
            <person name="Kuo A."/>
            <person name="Nagy L.G."/>
            <person name="Floudas D."/>
            <person name="Copeland A."/>
            <person name="Barry K.W."/>
            <person name="Cichocki N."/>
            <person name="Veneault-Fourrey C."/>
            <person name="LaButti K."/>
            <person name="Lindquist E.A."/>
            <person name="Lipzen A."/>
            <person name="Lundell T."/>
            <person name="Morin E."/>
            <person name="Murat C."/>
            <person name="Riley R."/>
            <person name="Ohm R."/>
            <person name="Sun H."/>
            <person name="Tunlid A."/>
            <person name="Henrissat B."/>
            <person name="Grigoriev I.V."/>
            <person name="Hibbett D.S."/>
            <person name="Martin F."/>
        </authorList>
    </citation>
    <scope>NUCLEOTIDE SEQUENCE [LARGE SCALE GENOMIC DNA]</scope>
    <source>
        <strain evidence="2">F 1598</strain>
    </source>
</reference>
<evidence type="ECO:0000313" key="1">
    <source>
        <dbReference type="EMBL" id="KIM87160.1"/>
    </source>
</evidence>
<dbReference type="EMBL" id="KN832980">
    <property type="protein sequence ID" value="KIM87160.1"/>
    <property type="molecule type" value="Genomic_DNA"/>
</dbReference>
<dbReference type="InterPro" id="IPR036514">
    <property type="entry name" value="SGNH_hydro_sf"/>
</dbReference>
<accession>A0A0C3FSI5</accession>
<reference evidence="1 2" key="1">
    <citation type="submission" date="2014-04" db="EMBL/GenBank/DDBJ databases">
        <authorList>
            <consortium name="DOE Joint Genome Institute"/>
            <person name="Kuo A."/>
            <person name="Tarkka M."/>
            <person name="Buscot F."/>
            <person name="Kohler A."/>
            <person name="Nagy L.G."/>
            <person name="Floudas D."/>
            <person name="Copeland A."/>
            <person name="Barry K.W."/>
            <person name="Cichocki N."/>
            <person name="Veneault-Fourrey C."/>
            <person name="LaButti K."/>
            <person name="Lindquist E.A."/>
            <person name="Lipzen A."/>
            <person name="Lundell T."/>
            <person name="Morin E."/>
            <person name="Murat C."/>
            <person name="Sun H."/>
            <person name="Tunlid A."/>
            <person name="Henrissat B."/>
            <person name="Grigoriev I.V."/>
            <person name="Hibbett D.S."/>
            <person name="Martin F."/>
            <person name="Nordberg H.P."/>
            <person name="Cantor M.N."/>
            <person name="Hua S.X."/>
        </authorList>
    </citation>
    <scope>NUCLEOTIDE SEQUENCE [LARGE SCALE GENOMIC DNA]</scope>
    <source>
        <strain evidence="1 2">F 1598</strain>
    </source>
</reference>
<dbReference type="InParanoid" id="A0A0C3FSI5"/>
<proteinExistence type="predicted"/>
<dbReference type="HOGENOM" id="CLU_015101_4_1_1"/>
<dbReference type="STRING" id="765440.A0A0C3FSI5"/>
<dbReference type="Pfam" id="PF00657">
    <property type="entry name" value="Lipase_GDSL"/>
    <property type="match status" value="1"/>
</dbReference>
<name>A0A0C3FSI5_PILCF</name>
<dbReference type="AlphaFoldDB" id="A0A0C3FSI5"/>
<organism evidence="1 2">
    <name type="scientific">Piloderma croceum (strain F 1598)</name>
    <dbReference type="NCBI Taxonomy" id="765440"/>
    <lineage>
        <taxon>Eukaryota</taxon>
        <taxon>Fungi</taxon>
        <taxon>Dikarya</taxon>
        <taxon>Basidiomycota</taxon>
        <taxon>Agaricomycotina</taxon>
        <taxon>Agaricomycetes</taxon>
        <taxon>Agaricomycetidae</taxon>
        <taxon>Atheliales</taxon>
        <taxon>Atheliaceae</taxon>
        <taxon>Piloderma</taxon>
    </lineage>
</organism>
<sequence length="293" mass="32510">MSKLIQVAKDWPGFASIKHLVIFGDSYSSVGYQPSEPHPTPQNPLGTPFPGKDLWTSGGPNWVGHLVSELKCSSNGYILILDGGGNFVVEPLQSPIIVYDYAVGGHTVSGVDNQVKHQFMPHVGKKPEWASWTAADTLFVTWIGINDCASPNMRLRDIMKDLFDLQKALYGAGARNFLFIDVPPMDRSPAVPASLPLPRYDRWNIALRSSAETFSSAHPAVTALLFSSHATFTRVLDDPVGHNFGAKEVRRNKGEIWMDRLHPTSKMHSFVARDLVKFLGTVHKFEEEHQTFA</sequence>
<evidence type="ECO:0000313" key="2">
    <source>
        <dbReference type="Proteomes" id="UP000054166"/>
    </source>
</evidence>
<dbReference type="SUPFAM" id="SSF52266">
    <property type="entry name" value="SGNH hydrolase"/>
    <property type="match status" value="1"/>
</dbReference>
<dbReference type="GO" id="GO:0016788">
    <property type="term" value="F:hydrolase activity, acting on ester bonds"/>
    <property type="evidence" value="ECO:0007669"/>
    <property type="project" value="InterPro"/>
</dbReference>